<dbReference type="STRING" id="990371.SAMN05421813_10910"/>
<dbReference type="SMART" id="SM00471">
    <property type="entry name" value="HDc"/>
    <property type="match status" value="1"/>
</dbReference>
<dbReference type="SUPFAM" id="SSF109604">
    <property type="entry name" value="HD-domain/PDEase-like"/>
    <property type="match status" value="1"/>
</dbReference>
<feature type="transmembrane region" description="Helical" evidence="1">
    <location>
        <begin position="450"/>
        <end position="470"/>
    </location>
</feature>
<feature type="transmembrane region" description="Helical" evidence="1">
    <location>
        <begin position="291"/>
        <end position="313"/>
    </location>
</feature>
<dbReference type="CDD" id="cd00077">
    <property type="entry name" value="HDc"/>
    <property type="match status" value="1"/>
</dbReference>
<dbReference type="PANTHER" id="PTHR36442:SF1">
    <property type="entry name" value="CYCLIC-DI-AMP PHOSPHODIESTERASE PGPH"/>
    <property type="match status" value="1"/>
</dbReference>
<reference evidence="4" key="1">
    <citation type="submission" date="2016-10" db="EMBL/GenBank/DDBJ databases">
        <authorList>
            <person name="Varghese N."/>
            <person name="Submissions S."/>
        </authorList>
    </citation>
    <scope>NUCLEOTIDE SEQUENCE [LARGE SCALE GENOMIC DNA]</scope>
    <source>
        <strain evidence="4">DSM 24536</strain>
    </source>
</reference>
<proteinExistence type="predicted"/>
<evidence type="ECO:0000256" key="1">
    <source>
        <dbReference type="SAM" id="Phobius"/>
    </source>
</evidence>
<feature type="domain" description="HD/PDEase" evidence="2">
    <location>
        <begin position="499"/>
        <end position="656"/>
    </location>
</feature>
<protein>
    <recommendedName>
        <fullName evidence="2">HD/PDEase domain-containing protein</fullName>
    </recommendedName>
</protein>
<dbReference type="AlphaFoldDB" id="A0A1G9RZW3"/>
<dbReference type="InterPro" id="IPR011621">
    <property type="entry name" value="Metal-dep_PHydrolase_7TM_intra"/>
</dbReference>
<dbReference type="Gene3D" id="1.10.3210.10">
    <property type="entry name" value="Hypothetical protein af1432"/>
    <property type="match status" value="1"/>
</dbReference>
<feature type="transmembrane region" description="Helical" evidence="1">
    <location>
        <begin position="416"/>
        <end position="438"/>
    </location>
</feature>
<evidence type="ECO:0000313" key="4">
    <source>
        <dbReference type="Proteomes" id="UP000199226"/>
    </source>
</evidence>
<keyword evidence="1" id="KW-0472">Membrane</keyword>
<feature type="transmembrane region" description="Helical" evidence="1">
    <location>
        <begin position="350"/>
        <end position="366"/>
    </location>
</feature>
<dbReference type="InterPro" id="IPR052722">
    <property type="entry name" value="PgpH_phosphodiesterase"/>
</dbReference>
<keyword evidence="1" id="KW-1133">Transmembrane helix</keyword>
<dbReference type="InterPro" id="IPR006674">
    <property type="entry name" value="HD_domain"/>
</dbReference>
<gene>
    <name evidence="3" type="ORF">SAMN05421813_10910</name>
</gene>
<organism evidence="3 4">
    <name type="scientific">Daejeonella rubra</name>
    <dbReference type="NCBI Taxonomy" id="990371"/>
    <lineage>
        <taxon>Bacteria</taxon>
        <taxon>Pseudomonadati</taxon>
        <taxon>Bacteroidota</taxon>
        <taxon>Sphingobacteriia</taxon>
        <taxon>Sphingobacteriales</taxon>
        <taxon>Sphingobacteriaceae</taxon>
        <taxon>Daejeonella</taxon>
    </lineage>
</organism>
<dbReference type="EMBL" id="FNHH01000009">
    <property type="protein sequence ID" value="SDM28722.1"/>
    <property type="molecule type" value="Genomic_DNA"/>
</dbReference>
<feature type="transmembrane region" description="Helical" evidence="1">
    <location>
        <begin position="36"/>
        <end position="54"/>
    </location>
</feature>
<keyword evidence="4" id="KW-1185">Reference proteome</keyword>
<dbReference type="Pfam" id="PF07697">
    <property type="entry name" value="7TMR-HDED"/>
    <property type="match status" value="1"/>
</dbReference>
<dbReference type="NCBIfam" id="TIGR00277">
    <property type="entry name" value="HDIG"/>
    <property type="match status" value="1"/>
</dbReference>
<dbReference type="Pfam" id="PF07698">
    <property type="entry name" value="7TM-7TMR_HD"/>
    <property type="match status" value="1"/>
</dbReference>
<dbReference type="InterPro" id="IPR003607">
    <property type="entry name" value="HD/PDEase_dom"/>
</dbReference>
<dbReference type="Pfam" id="PF01966">
    <property type="entry name" value="HD"/>
    <property type="match status" value="1"/>
</dbReference>
<accession>A0A1G9RZW3</accession>
<feature type="transmembrane region" description="Helical" evidence="1">
    <location>
        <begin position="325"/>
        <end position="343"/>
    </location>
</feature>
<keyword evidence="1" id="KW-0812">Transmembrane</keyword>
<feature type="transmembrane region" description="Helical" evidence="1">
    <location>
        <begin position="372"/>
        <end position="395"/>
    </location>
</feature>
<evidence type="ECO:0000259" key="2">
    <source>
        <dbReference type="SMART" id="SM00471"/>
    </source>
</evidence>
<evidence type="ECO:0000313" key="3">
    <source>
        <dbReference type="EMBL" id="SDM28722.1"/>
    </source>
</evidence>
<name>A0A1G9RZW3_9SPHI</name>
<dbReference type="PANTHER" id="PTHR36442">
    <property type="entry name" value="CYCLIC-DI-AMP PHOSPHODIESTERASE PGPH"/>
    <property type="match status" value="1"/>
</dbReference>
<dbReference type="InterPro" id="IPR006675">
    <property type="entry name" value="HDIG_dom"/>
</dbReference>
<sequence length="712" mass="81835">MLLRYLIEITIFDTKNKTLAKLKKQLHLVLYRKYSSNLKFVMMALCVFFVTLFLPKQARFRFEYEKGKTWMQKDLYSPHSFSIRKTNEEIEKDRDDILKSVLPIYQNDVQIVENAMDAFNSEFETKWKSSGIPENNKGIYFTDGNALLKNIYARGLMNPVKKYQRSGPNYNFSLVFNNVSTQVNTADAFNMSDAISFIKETIKNNKKIENQDWLIKLVSNHLKANYVYDEQLTDKLEENALNSLSLTRGMVQKGELIIAKGTMVNSVIYQKLESLRAAYEEDAKVIGNRNLILFGQFLLAGLIITLLMIFLFLFRKDIYADNRQLALILLVITGMLVGLSWAIRIKIPSVYYIPFCIVPIIIRILFDTRLALNIHLLVVLIAGFFVPNSFEFAFLQISAGMVAIYSIKNLIKREQFLISALLILLNYFIAFLGISLIRDGSVTDIEWLNFVPFIFSVLLSLLAYPLIYAFERMFGITSDVTLMELTNTNSKLLRDLAFKAPGTFQHSLQVANLAEAAIFKIGGNTLLVRAGALYHDIGKTVNPQYFIENQNRGSNPHDTISYEQSAQIIIQHVHKGVEIARKNNIPEMLIDFIRTHHGNTRVDYFYQSFLKNFPEKFVDENIFRYPGPIPFSKETAVLMLADSVEAASRSLKEPDAISISDLVERIIDYKLDQDQLTNSNITLKDIETIKLIFKTMLMGIYHVRIDYDIDKH</sequence>
<dbReference type="InterPro" id="IPR011624">
    <property type="entry name" value="Metal-dep_PHydrolase_7TM_extra"/>
</dbReference>
<dbReference type="Proteomes" id="UP000199226">
    <property type="component" value="Unassembled WGS sequence"/>
</dbReference>